<keyword evidence="2 6" id="KW-0479">Metal-binding</keyword>
<dbReference type="PROSITE" id="PS51379">
    <property type="entry name" value="4FE4S_FER_2"/>
    <property type="match status" value="2"/>
</dbReference>
<accession>A0ABZ1C7F5</accession>
<keyword evidence="6" id="KW-0813">Transport</keyword>
<evidence type="ECO:0000256" key="2">
    <source>
        <dbReference type="ARBA" id="ARBA00022723"/>
    </source>
</evidence>
<comment type="cofactor">
    <cofactor evidence="6">
        <name>[4Fe-4S] cluster</name>
        <dbReference type="ChEBI" id="CHEBI:49883"/>
    </cofactor>
    <text evidence="6">Binds 2 [4Fe-4S] clusters.</text>
</comment>
<keyword evidence="3" id="KW-0677">Repeat</keyword>
<dbReference type="InterPro" id="IPR009051">
    <property type="entry name" value="Helical_ferredxn"/>
</dbReference>
<keyword evidence="9" id="KW-1185">Reference proteome</keyword>
<evidence type="ECO:0000256" key="3">
    <source>
        <dbReference type="ARBA" id="ARBA00022737"/>
    </source>
</evidence>
<dbReference type="PIRSF" id="PIRSF000139">
    <property type="entry name" value="Glc_ox_4Fe-4S"/>
    <property type="match status" value="1"/>
</dbReference>
<feature type="domain" description="4Fe-4S ferredoxin-type" evidence="7">
    <location>
        <begin position="67"/>
        <end position="94"/>
    </location>
</feature>
<feature type="domain" description="4Fe-4S ferredoxin-type" evidence="7">
    <location>
        <begin position="14"/>
        <end position="45"/>
    </location>
</feature>
<name>A0ABZ1C7F5_9BACT</name>
<dbReference type="PANTHER" id="PTHR32479">
    <property type="entry name" value="GLYCOLATE OXIDASE IRON-SULFUR SUBUNIT"/>
    <property type="match status" value="1"/>
</dbReference>
<evidence type="ECO:0000259" key="7">
    <source>
        <dbReference type="PROSITE" id="PS51379"/>
    </source>
</evidence>
<dbReference type="InterPro" id="IPR017900">
    <property type="entry name" value="4Fe4S_Fe_S_CS"/>
</dbReference>
<evidence type="ECO:0000313" key="8">
    <source>
        <dbReference type="EMBL" id="WRQ87188.1"/>
    </source>
</evidence>
<comment type="catalytic activity">
    <reaction evidence="6">
        <text>glycolate + A = glyoxylate + AH2</text>
        <dbReference type="Rhea" id="RHEA:21264"/>
        <dbReference type="ChEBI" id="CHEBI:13193"/>
        <dbReference type="ChEBI" id="CHEBI:17499"/>
        <dbReference type="ChEBI" id="CHEBI:29805"/>
        <dbReference type="ChEBI" id="CHEBI:36655"/>
        <dbReference type="EC" id="1.1.99.14"/>
    </reaction>
</comment>
<dbReference type="InterPro" id="IPR017896">
    <property type="entry name" value="4Fe4S_Fe-S-bd"/>
</dbReference>
<keyword evidence="6" id="KW-0249">Electron transport</keyword>
<dbReference type="PROSITE" id="PS00198">
    <property type="entry name" value="4FE4S_FER_1"/>
    <property type="match status" value="1"/>
</dbReference>
<keyword evidence="4 6" id="KW-0408">Iron</keyword>
<dbReference type="PANTHER" id="PTHR32479:SF17">
    <property type="entry name" value="GLYCOLATE OXIDASE IRON-SULFUR SUBUNIT"/>
    <property type="match status" value="1"/>
</dbReference>
<evidence type="ECO:0000256" key="5">
    <source>
        <dbReference type="ARBA" id="ARBA00023014"/>
    </source>
</evidence>
<dbReference type="InterPro" id="IPR012257">
    <property type="entry name" value="Glc_ox_4Fe-4S"/>
</dbReference>
<dbReference type="Pfam" id="PF13183">
    <property type="entry name" value="Fer4_8"/>
    <property type="match status" value="1"/>
</dbReference>
<dbReference type="RefSeq" id="WP_221029399.1">
    <property type="nucleotide sequence ID" value="NZ_CP139781.1"/>
</dbReference>
<evidence type="ECO:0000256" key="1">
    <source>
        <dbReference type="ARBA" id="ARBA00022485"/>
    </source>
</evidence>
<keyword evidence="1 6" id="KW-0004">4Fe-4S</keyword>
<gene>
    <name evidence="8" type="ORF">K1X11_020440</name>
</gene>
<reference evidence="8 9" key="2">
    <citation type="submission" date="2023-12" db="EMBL/GenBank/DDBJ databases">
        <title>Description of an unclassified Opitutus bacterium of Verrucomicrobiota.</title>
        <authorList>
            <person name="Zhang D.-F."/>
        </authorList>
    </citation>
    <scope>NUCLEOTIDE SEQUENCE [LARGE SCALE GENOMIC DNA]</scope>
    <source>
        <strain evidence="8 9">WL0086</strain>
    </source>
</reference>
<comment type="function">
    <text evidence="6">Component of a complex that catalyzes the oxidation of glycolate to glyoxylate.</text>
</comment>
<organism evidence="8 9">
    <name type="scientific">Actomonas aquatica</name>
    <dbReference type="NCBI Taxonomy" id="2866162"/>
    <lineage>
        <taxon>Bacteria</taxon>
        <taxon>Pseudomonadati</taxon>
        <taxon>Verrucomicrobiota</taxon>
        <taxon>Opitutia</taxon>
        <taxon>Opitutales</taxon>
        <taxon>Opitutaceae</taxon>
        <taxon>Actomonas</taxon>
    </lineage>
</organism>
<evidence type="ECO:0000256" key="4">
    <source>
        <dbReference type="ARBA" id="ARBA00023004"/>
    </source>
</evidence>
<dbReference type="EMBL" id="CP139781">
    <property type="protein sequence ID" value="WRQ87188.1"/>
    <property type="molecule type" value="Genomic_DNA"/>
</dbReference>
<dbReference type="Gene3D" id="1.10.1060.10">
    <property type="entry name" value="Alpha-helical ferredoxin"/>
    <property type="match status" value="1"/>
</dbReference>
<reference evidence="8 9" key="1">
    <citation type="submission" date="2021-08" db="EMBL/GenBank/DDBJ databases">
        <authorList>
            <person name="Zhang D."/>
            <person name="Zhang A."/>
            <person name="Wang L."/>
        </authorList>
    </citation>
    <scope>NUCLEOTIDE SEQUENCE [LARGE SCALE GENOMIC DNA]</scope>
    <source>
        <strain evidence="8 9">WL0086</strain>
    </source>
</reference>
<evidence type="ECO:0000256" key="6">
    <source>
        <dbReference type="PIRNR" id="PIRNR000139"/>
    </source>
</evidence>
<protein>
    <recommendedName>
        <fullName evidence="6">Glycolate oxidase iron-sulfur subunit</fullName>
        <ecNumber evidence="6">1.1.99.14</ecNumber>
    </recommendedName>
</protein>
<dbReference type="SUPFAM" id="SSF46548">
    <property type="entry name" value="alpha-helical ferredoxin"/>
    <property type="match status" value="1"/>
</dbReference>
<sequence length="428" mass="45535">MQHAIPPDTHGPLTAPMARAVEKCVHCGFCLPACPTYRELGTEMDSPRGRIVLMKEVLEGSLAVADAAPHLDACLGCLACEPACPSGVPYRDLVSAYRASTAAEREPQRPLMEKLRRKLVSTTIPHPSRFQFAARTGRLAQPLAPLLPRALRPMLELIPDEPLPPLVVYPPTVPPPDGVPVRARVALLLGCAQQVLDPDINDATIEVLNRNGIEIVIPETQGCCGALSWHVGDLPSAQKFAVKNLAAFPADVDAVITNAAGCGSGLHEYPLILKGTRAEAAATAFAERSCDISVYLAKLAADLEPIPAPSRALRIAYHDACHLANAQGVTIPPRDLLRAIPNVEVIEVPDGATCCGSAGSYNIDQPEIAASLGRQKARHLRSTDADLIATGNIGCLTQIKSHLAKDGGPPLPIRHTVQILRDAYAGRL</sequence>
<dbReference type="Pfam" id="PF02754">
    <property type="entry name" value="CCG"/>
    <property type="match status" value="2"/>
</dbReference>
<dbReference type="InterPro" id="IPR004017">
    <property type="entry name" value="Cys_rich_dom"/>
</dbReference>
<evidence type="ECO:0000313" key="9">
    <source>
        <dbReference type="Proteomes" id="UP000738431"/>
    </source>
</evidence>
<keyword evidence="5 6" id="KW-0411">Iron-sulfur</keyword>
<dbReference type="Proteomes" id="UP000738431">
    <property type="component" value="Chromosome"/>
</dbReference>
<proteinExistence type="predicted"/>
<dbReference type="EC" id="1.1.99.14" evidence="6"/>
<comment type="catalytic activity">
    <reaction evidence="6">
        <text>(R)-lactate + A = pyruvate + AH2</text>
        <dbReference type="Rhea" id="RHEA:15089"/>
        <dbReference type="ChEBI" id="CHEBI:13193"/>
        <dbReference type="ChEBI" id="CHEBI:15361"/>
        <dbReference type="ChEBI" id="CHEBI:16004"/>
        <dbReference type="ChEBI" id="CHEBI:17499"/>
    </reaction>
</comment>